<feature type="transmembrane region" description="Helical" evidence="1">
    <location>
        <begin position="211"/>
        <end position="228"/>
    </location>
</feature>
<name>A0ABT8FLZ5_9ACTN</name>
<evidence type="ECO:0000256" key="1">
    <source>
        <dbReference type="SAM" id="Phobius"/>
    </source>
</evidence>
<feature type="domain" description="DUF1206" evidence="2">
    <location>
        <begin position="27"/>
        <end position="95"/>
    </location>
</feature>
<organism evidence="3 4">
    <name type="scientific">Nocardioides oceani</name>
    <dbReference type="NCBI Taxonomy" id="3058369"/>
    <lineage>
        <taxon>Bacteria</taxon>
        <taxon>Bacillati</taxon>
        <taxon>Actinomycetota</taxon>
        <taxon>Actinomycetes</taxon>
        <taxon>Propionibacteriales</taxon>
        <taxon>Nocardioidaceae</taxon>
        <taxon>Nocardioides</taxon>
    </lineage>
</organism>
<protein>
    <submittedName>
        <fullName evidence="3">DUF1206 domain-containing protein</fullName>
    </submittedName>
</protein>
<feature type="transmembrane region" description="Helical" evidence="1">
    <location>
        <begin position="154"/>
        <end position="175"/>
    </location>
</feature>
<evidence type="ECO:0000313" key="3">
    <source>
        <dbReference type="EMBL" id="MDN4175649.1"/>
    </source>
</evidence>
<feature type="domain" description="DUF1206" evidence="2">
    <location>
        <begin position="205"/>
        <end position="272"/>
    </location>
</feature>
<dbReference type="Proteomes" id="UP001168620">
    <property type="component" value="Unassembled WGS sequence"/>
</dbReference>
<accession>A0ABT8FLZ5</accession>
<sequence>MGVLQHNARQTARRAGDSTWFDRAVRVGLVAYGLVYLVIAWLAVQLALGDREGEASTSGAVRELAQQPFGKVLVWLVAIGMFVLVLWRALEAVTGHRDEEGATRLRKRLTSAGKGVLYAAIGISALRVATGSGSSGGKRSSEDTLTAKLLDLPFGQVLVFLVGAAIIGYGVALGVRAWTEKFREQLTAEGRSGDAGTAYVWLGKVGHAAKGVALVVVGGLFCYAAVTHDAKKSGGLDQALLEVLQQPFGPVLLVLVGVGIGCYGLFTFARARHLSR</sequence>
<feature type="transmembrane region" description="Helical" evidence="1">
    <location>
        <begin position="29"/>
        <end position="48"/>
    </location>
</feature>
<evidence type="ECO:0000313" key="4">
    <source>
        <dbReference type="Proteomes" id="UP001168620"/>
    </source>
</evidence>
<feature type="domain" description="DUF1206" evidence="2">
    <location>
        <begin position="112"/>
        <end position="179"/>
    </location>
</feature>
<feature type="transmembrane region" description="Helical" evidence="1">
    <location>
        <begin position="248"/>
        <end position="269"/>
    </location>
</feature>
<comment type="caution">
    <text evidence="3">The sequence shown here is derived from an EMBL/GenBank/DDBJ whole genome shotgun (WGS) entry which is preliminary data.</text>
</comment>
<evidence type="ECO:0000259" key="2">
    <source>
        <dbReference type="Pfam" id="PF06724"/>
    </source>
</evidence>
<keyword evidence="1" id="KW-0812">Transmembrane</keyword>
<keyword evidence="1" id="KW-0472">Membrane</keyword>
<keyword evidence="1" id="KW-1133">Transmembrane helix</keyword>
<dbReference type="EMBL" id="JAUHJQ010000018">
    <property type="protein sequence ID" value="MDN4175649.1"/>
    <property type="molecule type" value="Genomic_DNA"/>
</dbReference>
<keyword evidence="4" id="KW-1185">Reference proteome</keyword>
<dbReference type="Pfam" id="PF06724">
    <property type="entry name" value="DUF1206"/>
    <property type="match status" value="3"/>
</dbReference>
<dbReference type="RefSeq" id="WP_300955043.1">
    <property type="nucleotide sequence ID" value="NZ_JAUHJQ010000018.1"/>
</dbReference>
<dbReference type="InterPro" id="IPR009597">
    <property type="entry name" value="DUF1206"/>
</dbReference>
<proteinExistence type="predicted"/>
<feature type="transmembrane region" description="Helical" evidence="1">
    <location>
        <begin position="115"/>
        <end position="134"/>
    </location>
</feature>
<gene>
    <name evidence="3" type="ORF">QWY28_21990</name>
</gene>
<feature type="transmembrane region" description="Helical" evidence="1">
    <location>
        <begin position="68"/>
        <end position="87"/>
    </location>
</feature>
<reference evidence="3" key="1">
    <citation type="submission" date="2023-06" db="EMBL/GenBank/DDBJ databases">
        <title>Draft genome sequence of Nocardioides sp. SOB77.</title>
        <authorList>
            <person name="Zhang G."/>
        </authorList>
    </citation>
    <scope>NUCLEOTIDE SEQUENCE</scope>
    <source>
        <strain evidence="3">SOB77</strain>
    </source>
</reference>